<dbReference type="PANTHER" id="PTHR47216">
    <property type="match status" value="1"/>
</dbReference>
<accession>A0AAW1QNL8</accession>
<dbReference type="GO" id="GO:0016787">
    <property type="term" value="F:hydrolase activity"/>
    <property type="evidence" value="ECO:0007669"/>
    <property type="project" value="UniProtKB-ARBA"/>
</dbReference>
<dbReference type="Pfam" id="PF22785">
    <property type="entry name" value="Tc-R-P"/>
    <property type="match status" value="1"/>
</dbReference>
<sequence>MGIHLSGLVGGIATLPAVLAVLLRRHAPLPVTLVLCHIALTGFAVSIAASDAMAADSTGLLGKDRDGVIGWWAWPLFWPYHLALRVKLHYQRWVSTEPLYSRIADGWYLGGWPAHGDLVPPGGPAVVDVTCELPRRHSQPYSNVPVWDTHAPTPAQIEAGVRWALRQREAGRPVYVHCAHGHGRSTVVLCAALIRTGLAADPKAALALARAGRPRARFNYRQQDALEAWFRGQGARDRER</sequence>
<gene>
    <name evidence="3" type="ORF">WJX81_005381</name>
</gene>
<feature type="transmembrane region" description="Helical" evidence="1">
    <location>
        <begin position="6"/>
        <end position="23"/>
    </location>
</feature>
<feature type="transmembrane region" description="Helical" evidence="1">
    <location>
        <begin position="30"/>
        <end position="49"/>
    </location>
</feature>
<dbReference type="InterPro" id="IPR016130">
    <property type="entry name" value="Tyr_Pase_AS"/>
</dbReference>
<name>A0AAW1QNL8_9CHLO</name>
<keyword evidence="1" id="KW-0812">Transmembrane</keyword>
<dbReference type="PROSITE" id="PS00383">
    <property type="entry name" value="TYR_PHOSPHATASE_1"/>
    <property type="match status" value="1"/>
</dbReference>
<dbReference type="CDD" id="cd14527">
    <property type="entry name" value="DSP_bac"/>
    <property type="match status" value="1"/>
</dbReference>
<reference evidence="3 4" key="1">
    <citation type="journal article" date="2024" name="Nat. Commun.">
        <title>Phylogenomics reveals the evolutionary origins of lichenization in chlorophyte algae.</title>
        <authorList>
            <person name="Puginier C."/>
            <person name="Libourel C."/>
            <person name="Otte J."/>
            <person name="Skaloud P."/>
            <person name="Haon M."/>
            <person name="Grisel S."/>
            <person name="Petersen M."/>
            <person name="Berrin J.G."/>
            <person name="Delaux P.M."/>
            <person name="Dal Grande F."/>
            <person name="Keller J."/>
        </authorList>
    </citation>
    <scope>NUCLEOTIDE SEQUENCE [LARGE SCALE GENOMIC DNA]</scope>
    <source>
        <strain evidence="3 4">SAG 245.80</strain>
    </source>
</reference>
<organism evidence="3 4">
    <name type="scientific">Elliptochloris bilobata</name>
    <dbReference type="NCBI Taxonomy" id="381761"/>
    <lineage>
        <taxon>Eukaryota</taxon>
        <taxon>Viridiplantae</taxon>
        <taxon>Chlorophyta</taxon>
        <taxon>core chlorophytes</taxon>
        <taxon>Trebouxiophyceae</taxon>
        <taxon>Trebouxiophyceae incertae sedis</taxon>
        <taxon>Elliptochloris clade</taxon>
        <taxon>Elliptochloris</taxon>
    </lineage>
</organism>
<dbReference type="SUPFAM" id="SSF52799">
    <property type="entry name" value="(Phosphotyrosine protein) phosphatases II"/>
    <property type="match status" value="1"/>
</dbReference>
<dbReference type="PROSITE" id="PS50056">
    <property type="entry name" value="TYR_PHOSPHATASE_2"/>
    <property type="match status" value="1"/>
</dbReference>
<dbReference type="InterPro" id="IPR000387">
    <property type="entry name" value="Tyr_Pase_dom"/>
</dbReference>
<protein>
    <recommendedName>
        <fullName evidence="2">Tyrosine specific protein phosphatases domain-containing protein</fullName>
    </recommendedName>
</protein>
<evidence type="ECO:0000256" key="1">
    <source>
        <dbReference type="SAM" id="Phobius"/>
    </source>
</evidence>
<feature type="domain" description="Tyrosine specific protein phosphatases" evidence="2">
    <location>
        <begin position="155"/>
        <end position="224"/>
    </location>
</feature>
<evidence type="ECO:0000259" key="2">
    <source>
        <dbReference type="PROSITE" id="PS50056"/>
    </source>
</evidence>
<dbReference type="Gene3D" id="3.90.190.10">
    <property type="entry name" value="Protein tyrosine phosphatase superfamily"/>
    <property type="match status" value="1"/>
</dbReference>
<comment type="caution">
    <text evidence="3">The sequence shown here is derived from an EMBL/GenBank/DDBJ whole genome shotgun (WGS) entry which is preliminary data.</text>
</comment>
<evidence type="ECO:0000313" key="4">
    <source>
        <dbReference type="Proteomes" id="UP001445335"/>
    </source>
</evidence>
<dbReference type="AlphaFoldDB" id="A0AAW1QNL8"/>
<proteinExistence type="predicted"/>
<dbReference type="InterPro" id="IPR029021">
    <property type="entry name" value="Prot-tyrosine_phosphatase-like"/>
</dbReference>
<keyword evidence="1" id="KW-0472">Membrane</keyword>
<feature type="transmembrane region" description="Helical" evidence="1">
    <location>
        <begin position="69"/>
        <end position="86"/>
    </location>
</feature>
<keyword evidence="1" id="KW-1133">Transmembrane helix</keyword>
<dbReference type="PANTHER" id="PTHR47216:SF4">
    <property type="entry name" value="OS01G0859400 PROTEIN"/>
    <property type="match status" value="1"/>
</dbReference>
<evidence type="ECO:0000313" key="3">
    <source>
        <dbReference type="EMBL" id="KAK9823004.1"/>
    </source>
</evidence>
<keyword evidence="4" id="KW-1185">Reference proteome</keyword>
<dbReference type="Proteomes" id="UP001445335">
    <property type="component" value="Unassembled WGS sequence"/>
</dbReference>
<dbReference type="EMBL" id="JALJOU010000081">
    <property type="protein sequence ID" value="KAK9823004.1"/>
    <property type="molecule type" value="Genomic_DNA"/>
</dbReference>